<organism evidence="1">
    <name type="scientific">Desulfatirhabdium butyrativorans</name>
    <dbReference type="NCBI Taxonomy" id="340467"/>
    <lineage>
        <taxon>Bacteria</taxon>
        <taxon>Pseudomonadati</taxon>
        <taxon>Thermodesulfobacteriota</taxon>
        <taxon>Desulfobacteria</taxon>
        <taxon>Desulfobacterales</taxon>
        <taxon>Desulfatirhabdiaceae</taxon>
        <taxon>Desulfatirhabdium</taxon>
    </lineage>
</organism>
<comment type="caution">
    <text evidence="1">The sequence shown here is derived from an EMBL/GenBank/DDBJ whole genome shotgun (WGS) entry which is preliminary data.</text>
</comment>
<name>A0A7C4MME9_9BACT</name>
<sequence>MKHTRKMMAAVAAVYAYIRSEEDAAAIEAGIPVAAQQPAGQPVAQKHWGLSGRLDIMQWRGLMQMRTFRSHGVR</sequence>
<dbReference type="EMBL" id="DSUH01000007">
    <property type="protein sequence ID" value="HGU31247.1"/>
    <property type="molecule type" value="Genomic_DNA"/>
</dbReference>
<reference evidence="1" key="1">
    <citation type="journal article" date="2020" name="mSystems">
        <title>Genome- and Community-Level Interaction Insights into Carbon Utilization and Element Cycling Functions of Hydrothermarchaeota in Hydrothermal Sediment.</title>
        <authorList>
            <person name="Zhou Z."/>
            <person name="Liu Y."/>
            <person name="Xu W."/>
            <person name="Pan J."/>
            <person name="Luo Z.H."/>
            <person name="Li M."/>
        </authorList>
    </citation>
    <scope>NUCLEOTIDE SEQUENCE [LARGE SCALE GENOMIC DNA]</scope>
    <source>
        <strain evidence="1">SpSt-477</strain>
    </source>
</reference>
<accession>A0A7C4MME9</accession>
<dbReference type="AlphaFoldDB" id="A0A7C4MME9"/>
<proteinExistence type="predicted"/>
<gene>
    <name evidence="1" type="ORF">ENS29_00140</name>
</gene>
<protein>
    <submittedName>
        <fullName evidence="1">Uncharacterized protein</fullName>
    </submittedName>
</protein>
<evidence type="ECO:0000313" key="1">
    <source>
        <dbReference type="EMBL" id="HGU31247.1"/>
    </source>
</evidence>